<reference evidence="3 4" key="1">
    <citation type="submission" date="2021-01" db="EMBL/GenBank/DDBJ databases">
        <title>Genomic Encyclopedia of Type Strains, Phase IV (KMG-IV): sequencing the most valuable type-strain genomes for metagenomic binning, comparative biology and taxonomic classification.</title>
        <authorList>
            <person name="Goeker M."/>
        </authorList>
    </citation>
    <scope>NUCLEOTIDE SEQUENCE [LARGE SCALE GENOMIC DNA]</scope>
    <source>
        <strain evidence="3 4">DSM 25879</strain>
    </source>
</reference>
<dbReference type="Proteomes" id="UP000737402">
    <property type="component" value="Unassembled WGS sequence"/>
</dbReference>
<dbReference type="EMBL" id="JAFBED010000006">
    <property type="protein sequence ID" value="MBM7621245.1"/>
    <property type="molecule type" value="Genomic_DNA"/>
</dbReference>
<keyword evidence="1" id="KW-1133">Transmembrane helix</keyword>
<protein>
    <recommendedName>
        <fullName evidence="5">CbiN domain protein</fullName>
    </recommendedName>
</protein>
<sequence length="186" mass="20656">MIKKVLKLFMLVTVLSVIIFPAPSAMACDCDPPDSATEAKEVATAVFRGTVLKIHKNQTRSDGERYDEVLFSVSESWKGMEDSQAKIYTDSSSSCTFDFQVGNEYLLYPYSRDGVMYIMDCGRSSDISLAEEDLEELGKGTAPINIVDLEERQLGGVSVETVLKWVVGIVFGVAVLVMFEVRREKD</sequence>
<evidence type="ECO:0008006" key="5">
    <source>
        <dbReference type="Google" id="ProtNLM"/>
    </source>
</evidence>
<dbReference type="InterPro" id="IPR008993">
    <property type="entry name" value="TIMP-like_OB-fold"/>
</dbReference>
<keyword evidence="2" id="KW-0732">Signal</keyword>
<keyword evidence="1" id="KW-0812">Transmembrane</keyword>
<evidence type="ECO:0000256" key="2">
    <source>
        <dbReference type="SAM" id="SignalP"/>
    </source>
</evidence>
<organism evidence="3 4">
    <name type="scientific">Sutcliffiella tianshenii</name>
    <dbReference type="NCBI Taxonomy" id="1463404"/>
    <lineage>
        <taxon>Bacteria</taxon>
        <taxon>Bacillati</taxon>
        <taxon>Bacillota</taxon>
        <taxon>Bacilli</taxon>
        <taxon>Bacillales</taxon>
        <taxon>Bacillaceae</taxon>
        <taxon>Sutcliffiella</taxon>
    </lineage>
</organism>
<dbReference type="RefSeq" id="WP_204418018.1">
    <property type="nucleotide sequence ID" value="NZ_JAFBED010000006.1"/>
</dbReference>
<feature type="transmembrane region" description="Helical" evidence="1">
    <location>
        <begin position="162"/>
        <end position="181"/>
    </location>
</feature>
<evidence type="ECO:0000313" key="4">
    <source>
        <dbReference type="Proteomes" id="UP000737402"/>
    </source>
</evidence>
<comment type="caution">
    <text evidence="3">The sequence shown here is derived from an EMBL/GenBank/DDBJ whole genome shotgun (WGS) entry which is preliminary data.</text>
</comment>
<accession>A0ABS2P4D4</accession>
<keyword evidence="4" id="KW-1185">Reference proteome</keyword>
<dbReference type="PROSITE" id="PS51257">
    <property type="entry name" value="PROKAR_LIPOPROTEIN"/>
    <property type="match status" value="1"/>
</dbReference>
<feature type="chain" id="PRO_5045048449" description="CbiN domain protein" evidence="2">
    <location>
        <begin position="28"/>
        <end position="186"/>
    </location>
</feature>
<dbReference type="SUPFAM" id="SSF50242">
    <property type="entry name" value="TIMP-like"/>
    <property type="match status" value="1"/>
</dbReference>
<name>A0ABS2P4D4_9BACI</name>
<proteinExistence type="predicted"/>
<feature type="signal peptide" evidence="2">
    <location>
        <begin position="1"/>
        <end position="27"/>
    </location>
</feature>
<dbReference type="Gene3D" id="2.40.50.120">
    <property type="match status" value="1"/>
</dbReference>
<evidence type="ECO:0000256" key="1">
    <source>
        <dbReference type="SAM" id="Phobius"/>
    </source>
</evidence>
<gene>
    <name evidence="3" type="ORF">JOC95_003118</name>
</gene>
<evidence type="ECO:0000313" key="3">
    <source>
        <dbReference type="EMBL" id="MBM7621245.1"/>
    </source>
</evidence>
<keyword evidence="1" id="KW-0472">Membrane</keyword>